<evidence type="ECO:0000313" key="2">
    <source>
        <dbReference type="EMBL" id="GGK38709.1"/>
    </source>
</evidence>
<dbReference type="AlphaFoldDB" id="A0A8J3BT26"/>
<dbReference type="Proteomes" id="UP000662200">
    <property type="component" value="Unassembled WGS sequence"/>
</dbReference>
<sequence length="111" mass="10867">MGPVSVLTVSASAFLTGCGADGPVAYCVDQSNTVIEDRYCDDDDRTYGWLNSGRHKTKLKPGGKLTGGTVIPSGDSAARSAAGLPATGGIAGKSGRSGGFGGGGHSGGFGS</sequence>
<organism evidence="2 3">
    <name type="scientific">Pilimelia terevasa</name>
    <dbReference type="NCBI Taxonomy" id="53372"/>
    <lineage>
        <taxon>Bacteria</taxon>
        <taxon>Bacillati</taxon>
        <taxon>Actinomycetota</taxon>
        <taxon>Actinomycetes</taxon>
        <taxon>Micromonosporales</taxon>
        <taxon>Micromonosporaceae</taxon>
        <taxon>Pilimelia</taxon>
    </lineage>
</organism>
<feature type="compositionally biased region" description="Gly residues" evidence="1">
    <location>
        <begin position="89"/>
        <end position="111"/>
    </location>
</feature>
<keyword evidence="3" id="KW-1185">Reference proteome</keyword>
<protein>
    <submittedName>
        <fullName evidence="2">Uncharacterized protein</fullName>
    </submittedName>
</protein>
<name>A0A8J3BT26_9ACTN</name>
<accession>A0A8J3BT26</accession>
<reference evidence="2" key="2">
    <citation type="submission" date="2020-09" db="EMBL/GenBank/DDBJ databases">
        <authorList>
            <person name="Sun Q."/>
            <person name="Ohkuma M."/>
        </authorList>
    </citation>
    <scope>NUCLEOTIDE SEQUENCE</scope>
    <source>
        <strain evidence="2">JCM 3091</strain>
    </source>
</reference>
<gene>
    <name evidence="2" type="ORF">GCM10010124_34400</name>
</gene>
<reference evidence="2" key="1">
    <citation type="journal article" date="2014" name="Int. J. Syst. Evol. Microbiol.">
        <title>Complete genome sequence of Corynebacterium casei LMG S-19264T (=DSM 44701T), isolated from a smear-ripened cheese.</title>
        <authorList>
            <consortium name="US DOE Joint Genome Institute (JGI-PGF)"/>
            <person name="Walter F."/>
            <person name="Albersmeier A."/>
            <person name="Kalinowski J."/>
            <person name="Ruckert C."/>
        </authorList>
    </citation>
    <scope>NUCLEOTIDE SEQUENCE</scope>
    <source>
        <strain evidence="2">JCM 3091</strain>
    </source>
</reference>
<evidence type="ECO:0000256" key="1">
    <source>
        <dbReference type="SAM" id="MobiDB-lite"/>
    </source>
</evidence>
<proteinExistence type="predicted"/>
<comment type="caution">
    <text evidence="2">The sequence shown here is derived from an EMBL/GenBank/DDBJ whole genome shotgun (WGS) entry which is preliminary data.</text>
</comment>
<dbReference type="EMBL" id="BMQC01000014">
    <property type="protein sequence ID" value="GGK38709.1"/>
    <property type="molecule type" value="Genomic_DNA"/>
</dbReference>
<feature type="region of interest" description="Disordered" evidence="1">
    <location>
        <begin position="61"/>
        <end position="111"/>
    </location>
</feature>
<evidence type="ECO:0000313" key="3">
    <source>
        <dbReference type="Proteomes" id="UP000662200"/>
    </source>
</evidence>